<dbReference type="EMBL" id="KN880701">
    <property type="protein sequence ID" value="KIY63361.1"/>
    <property type="molecule type" value="Genomic_DNA"/>
</dbReference>
<keyword evidence="1" id="KW-0175">Coiled coil</keyword>
<sequence>MPPLQLEQLAVMAKVASRAVPTREMTTTVGQWYVAAIWGMVTQLCPDVVAKPNTSFGKVWSKIRTSRNPPHEGLSPPEELPDLFAKFKYEWAYFDYDMVCGKTRGKTYQWKVRKEKWQQEQVWARRAQRRDEMDALQRRIDLLKEKYANQDVEGSQLQELGALQRETELLSAKYANQTSKNADNREERQQMSASDDALERQIDKHWDALR</sequence>
<dbReference type="Proteomes" id="UP000054007">
    <property type="component" value="Unassembled WGS sequence"/>
</dbReference>
<feature type="coiled-coil region" evidence="1">
    <location>
        <begin position="126"/>
        <end position="153"/>
    </location>
</feature>
<name>A0A0D7B1H9_9AGAR</name>
<keyword evidence="4" id="KW-1185">Reference proteome</keyword>
<protein>
    <submittedName>
        <fullName evidence="3">Uncharacterized protein</fullName>
    </submittedName>
</protein>
<evidence type="ECO:0000256" key="2">
    <source>
        <dbReference type="SAM" id="MobiDB-lite"/>
    </source>
</evidence>
<evidence type="ECO:0000256" key="1">
    <source>
        <dbReference type="SAM" id="Coils"/>
    </source>
</evidence>
<dbReference type="AlphaFoldDB" id="A0A0D7B1H9"/>
<evidence type="ECO:0000313" key="4">
    <source>
        <dbReference type="Proteomes" id="UP000054007"/>
    </source>
</evidence>
<reference evidence="3 4" key="1">
    <citation type="journal article" date="2015" name="Fungal Genet. Biol.">
        <title>Evolution of novel wood decay mechanisms in Agaricales revealed by the genome sequences of Fistulina hepatica and Cylindrobasidium torrendii.</title>
        <authorList>
            <person name="Floudas D."/>
            <person name="Held B.W."/>
            <person name="Riley R."/>
            <person name="Nagy L.G."/>
            <person name="Koehler G."/>
            <person name="Ransdell A.S."/>
            <person name="Younus H."/>
            <person name="Chow J."/>
            <person name="Chiniquy J."/>
            <person name="Lipzen A."/>
            <person name="Tritt A."/>
            <person name="Sun H."/>
            <person name="Haridas S."/>
            <person name="LaButti K."/>
            <person name="Ohm R.A."/>
            <person name="Kues U."/>
            <person name="Blanchette R.A."/>
            <person name="Grigoriev I.V."/>
            <person name="Minto R.E."/>
            <person name="Hibbett D.S."/>
        </authorList>
    </citation>
    <scope>NUCLEOTIDE SEQUENCE [LARGE SCALE GENOMIC DNA]</scope>
    <source>
        <strain evidence="3 4">FP15055 ss-10</strain>
    </source>
</reference>
<feature type="region of interest" description="Disordered" evidence="2">
    <location>
        <begin position="174"/>
        <end position="199"/>
    </location>
</feature>
<organism evidence="3 4">
    <name type="scientific">Cylindrobasidium torrendii FP15055 ss-10</name>
    <dbReference type="NCBI Taxonomy" id="1314674"/>
    <lineage>
        <taxon>Eukaryota</taxon>
        <taxon>Fungi</taxon>
        <taxon>Dikarya</taxon>
        <taxon>Basidiomycota</taxon>
        <taxon>Agaricomycotina</taxon>
        <taxon>Agaricomycetes</taxon>
        <taxon>Agaricomycetidae</taxon>
        <taxon>Agaricales</taxon>
        <taxon>Marasmiineae</taxon>
        <taxon>Physalacriaceae</taxon>
        <taxon>Cylindrobasidium</taxon>
    </lineage>
</organism>
<proteinExistence type="predicted"/>
<evidence type="ECO:0000313" key="3">
    <source>
        <dbReference type="EMBL" id="KIY63361.1"/>
    </source>
</evidence>
<gene>
    <name evidence="3" type="ORF">CYLTODRAFT_140816</name>
</gene>
<accession>A0A0D7B1H9</accession>